<feature type="chain" id="PRO_5042223882" description="Secreted protein" evidence="2">
    <location>
        <begin position="23"/>
        <end position="149"/>
    </location>
</feature>
<keyword evidence="4" id="KW-1185">Reference proteome</keyword>
<protein>
    <recommendedName>
        <fullName evidence="5">Secreted protein</fullName>
    </recommendedName>
</protein>
<proteinExistence type="predicted"/>
<dbReference type="EMBL" id="JAQOWY010000032">
    <property type="protein sequence ID" value="KAK1854740.1"/>
    <property type="molecule type" value="Genomic_DNA"/>
</dbReference>
<evidence type="ECO:0008006" key="5">
    <source>
        <dbReference type="Google" id="ProtNLM"/>
    </source>
</evidence>
<evidence type="ECO:0000256" key="2">
    <source>
        <dbReference type="SAM" id="SignalP"/>
    </source>
</evidence>
<sequence length="149" mass="16822">MVRMNSTLLIVLCLHHTHLGLCCCYAVAPFRCDEGPPSLALWSKVSIRDLLRHMQETQWAQRNQAKPTILKPPLSVFLPTPLRPRPIASRNMKTERSKKDGHDQIAYTCTNNDSIVSHMLSFQDRLAQKAQHKGAGGRWARSPPDPTSK</sequence>
<gene>
    <name evidence="3" type="ORF">CCHR01_02667</name>
</gene>
<reference evidence="3" key="1">
    <citation type="submission" date="2023-01" db="EMBL/GenBank/DDBJ databases">
        <title>Colletotrichum chrysophilum M932 genome sequence.</title>
        <authorList>
            <person name="Baroncelli R."/>
        </authorList>
    </citation>
    <scope>NUCLEOTIDE SEQUENCE</scope>
    <source>
        <strain evidence="3">M932</strain>
    </source>
</reference>
<feature type="signal peptide" evidence="2">
    <location>
        <begin position="1"/>
        <end position="22"/>
    </location>
</feature>
<comment type="caution">
    <text evidence="3">The sequence shown here is derived from an EMBL/GenBank/DDBJ whole genome shotgun (WGS) entry which is preliminary data.</text>
</comment>
<evidence type="ECO:0000313" key="3">
    <source>
        <dbReference type="EMBL" id="KAK1854740.1"/>
    </source>
</evidence>
<evidence type="ECO:0000313" key="4">
    <source>
        <dbReference type="Proteomes" id="UP001243330"/>
    </source>
</evidence>
<dbReference type="Proteomes" id="UP001243330">
    <property type="component" value="Unassembled WGS sequence"/>
</dbReference>
<keyword evidence="2" id="KW-0732">Signal</keyword>
<accession>A0AAD9AY01</accession>
<feature type="region of interest" description="Disordered" evidence="1">
    <location>
        <begin position="126"/>
        <end position="149"/>
    </location>
</feature>
<name>A0AAD9AY01_9PEZI</name>
<evidence type="ECO:0000256" key="1">
    <source>
        <dbReference type="SAM" id="MobiDB-lite"/>
    </source>
</evidence>
<organism evidence="3 4">
    <name type="scientific">Colletotrichum chrysophilum</name>
    <dbReference type="NCBI Taxonomy" id="1836956"/>
    <lineage>
        <taxon>Eukaryota</taxon>
        <taxon>Fungi</taxon>
        <taxon>Dikarya</taxon>
        <taxon>Ascomycota</taxon>
        <taxon>Pezizomycotina</taxon>
        <taxon>Sordariomycetes</taxon>
        <taxon>Hypocreomycetidae</taxon>
        <taxon>Glomerellales</taxon>
        <taxon>Glomerellaceae</taxon>
        <taxon>Colletotrichum</taxon>
        <taxon>Colletotrichum gloeosporioides species complex</taxon>
    </lineage>
</organism>
<dbReference type="AlphaFoldDB" id="A0AAD9AY01"/>